<name>A0A2P2P181_RHIMU</name>
<proteinExistence type="predicted"/>
<dbReference type="EMBL" id="GGEC01068003">
    <property type="protein sequence ID" value="MBX48487.1"/>
    <property type="molecule type" value="Transcribed_RNA"/>
</dbReference>
<dbReference type="AlphaFoldDB" id="A0A2P2P181"/>
<sequence>MQILLDVVMPTIPGIVPSY</sequence>
<accession>A0A2P2P181</accession>
<reference evidence="1" key="1">
    <citation type="submission" date="2018-02" db="EMBL/GenBank/DDBJ databases">
        <title>Rhizophora mucronata_Transcriptome.</title>
        <authorList>
            <person name="Meera S.P."/>
            <person name="Sreeshan A."/>
            <person name="Augustine A."/>
        </authorList>
    </citation>
    <scope>NUCLEOTIDE SEQUENCE</scope>
    <source>
        <tissue evidence="1">Leaf</tissue>
    </source>
</reference>
<evidence type="ECO:0000313" key="1">
    <source>
        <dbReference type="EMBL" id="MBX48487.1"/>
    </source>
</evidence>
<organism evidence="1">
    <name type="scientific">Rhizophora mucronata</name>
    <name type="common">Asiatic mangrove</name>
    <dbReference type="NCBI Taxonomy" id="61149"/>
    <lineage>
        <taxon>Eukaryota</taxon>
        <taxon>Viridiplantae</taxon>
        <taxon>Streptophyta</taxon>
        <taxon>Embryophyta</taxon>
        <taxon>Tracheophyta</taxon>
        <taxon>Spermatophyta</taxon>
        <taxon>Magnoliopsida</taxon>
        <taxon>eudicotyledons</taxon>
        <taxon>Gunneridae</taxon>
        <taxon>Pentapetalae</taxon>
        <taxon>rosids</taxon>
        <taxon>fabids</taxon>
        <taxon>Malpighiales</taxon>
        <taxon>Rhizophoraceae</taxon>
        <taxon>Rhizophora</taxon>
    </lineage>
</organism>
<protein>
    <submittedName>
        <fullName evidence="1">Uncharacterized protein</fullName>
    </submittedName>
</protein>